<evidence type="ECO:0000256" key="8">
    <source>
        <dbReference type="ARBA" id="ARBA00022801"/>
    </source>
</evidence>
<dbReference type="GO" id="GO:0008658">
    <property type="term" value="F:penicillin binding"/>
    <property type="evidence" value="ECO:0007669"/>
    <property type="project" value="InterPro"/>
</dbReference>
<evidence type="ECO:0000256" key="14">
    <source>
        <dbReference type="SAM" id="Coils"/>
    </source>
</evidence>
<evidence type="ECO:0000256" key="10">
    <source>
        <dbReference type="ARBA" id="ARBA00022984"/>
    </source>
</evidence>
<keyword evidence="11 15" id="KW-1133">Transmembrane helix</keyword>
<evidence type="ECO:0000256" key="2">
    <source>
        <dbReference type="ARBA" id="ARBA00004236"/>
    </source>
</evidence>
<dbReference type="EMBL" id="FUWM01000020">
    <property type="protein sequence ID" value="SJZ92918.1"/>
    <property type="molecule type" value="Genomic_DNA"/>
</dbReference>
<evidence type="ECO:0000256" key="9">
    <source>
        <dbReference type="ARBA" id="ARBA00022960"/>
    </source>
</evidence>
<evidence type="ECO:0000256" key="7">
    <source>
        <dbReference type="ARBA" id="ARBA00022692"/>
    </source>
</evidence>
<dbReference type="Proteomes" id="UP000190625">
    <property type="component" value="Unassembled WGS sequence"/>
</dbReference>
<evidence type="ECO:0000256" key="6">
    <source>
        <dbReference type="ARBA" id="ARBA00022670"/>
    </source>
</evidence>
<evidence type="ECO:0000313" key="19">
    <source>
        <dbReference type="Proteomes" id="UP000190625"/>
    </source>
</evidence>
<evidence type="ECO:0000259" key="17">
    <source>
        <dbReference type="Pfam" id="PF03717"/>
    </source>
</evidence>
<dbReference type="GO" id="GO:0008360">
    <property type="term" value="P:regulation of cell shape"/>
    <property type="evidence" value="ECO:0007669"/>
    <property type="project" value="UniProtKB-KW"/>
</dbReference>
<keyword evidence="5" id="KW-0997">Cell inner membrane</keyword>
<evidence type="ECO:0000256" key="1">
    <source>
        <dbReference type="ARBA" id="ARBA00004167"/>
    </source>
</evidence>
<evidence type="ECO:0000259" key="16">
    <source>
        <dbReference type="Pfam" id="PF00905"/>
    </source>
</evidence>
<sequence length="618" mass="68728">MGVENKFNQRVKYFGIIIIILFVTLIGRSFYLQIILGNKYQKLANGNRIDIRDIQAPRGKIKTKDGRVLVSNRLAYTVSIIPEKAQEELTLTLKKLGEILKVKPTKLRDKIEKKGNHKSVVLKRDISQEELVIIEESKSELPGVIIDKLPVRDYVYGHFASHMLGYVGEISASQLKEYEQFGYETNDIVGKTGLELEYERYLQGKDGRKQIEVNNLGQKIRVLGVEQPISGDDLVLNIDFKLQKIVEKNLKNELKKLRQKAKDKNSEESQGLPTGGAVVALNPNNGKVLALASAPDYNLSLFSGGISIKKWEELNTNSLRPLFNRAIKSAPPSGSIFKLVTGTAAIEELGITANSQFYDPGYYKVGGIRFNNWLTGGQGNLDFIDAIAFSNNTVFYKLGHRLYKTDKVLLQKYARNYGLGQKTGIDLPNEASGLVPDPTWREKIFSKRINQIWFPGYTINLSIGQGNLKTTPVQLVNLVSAVANGGTIYSPQIVDKVINNQGKVVKNFKSQILNKLNIEKKTFEILQEGMVGVTNYGTAAYMFKKLPFKVAGKTGTAQTGGNRNNHAWFAGYAPADNPQVAIVVFLEHGNSSSNTLPIAKRILESYLISKAKPAKNSQ</sequence>
<dbReference type="SUPFAM" id="SSF56519">
    <property type="entry name" value="Penicillin binding protein dimerisation domain"/>
    <property type="match status" value="1"/>
</dbReference>
<comment type="subcellular location">
    <subcellularLocation>
        <location evidence="2">Cell membrane</location>
    </subcellularLocation>
    <subcellularLocation>
        <location evidence="1">Membrane</location>
        <topology evidence="1">Single-pass membrane protein</topology>
    </subcellularLocation>
</comment>
<evidence type="ECO:0000256" key="13">
    <source>
        <dbReference type="ARBA" id="ARBA00023316"/>
    </source>
</evidence>
<dbReference type="GO" id="GO:0071555">
    <property type="term" value="P:cell wall organization"/>
    <property type="evidence" value="ECO:0007669"/>
    <property type="project" value="UniProtKB-KW"/>
</dbReference>
<dbReference type="InterPro" id="IPR012338">
    <property type="entry name" value="Beta-lactam/transpept-like"/>
</dbReference>
<keyword evidence="6" id="KW-0645">Protease</keyword>
<keyword evidence="7 15" id="KW-0812">Transmembrane</keyword>
<protein>
    <submittedName>
        <fullName evidence="18">Penicillin-binding protein 2</fullName>
    </submittedName>
</protein>
<dbReference type="GO" id="GO:0071972">
    <property type="term" value="F:peptidoglycan L,D-transpeptidase activity"/>
    <property type="evidence" value="ECO:0007669"/>
    <property type="project" value="TreeGrafter"/>
</dbReference>
<dbReference type="InterPro" id="IPR050515">
    <property type="entry name" value="Beta-lactam/transpept"/>
</dbReference>
<dbReference type="GO" id="GO:0005886">
    <property type="term" value="C:plasma membrane"/>
    <property type="evidence" value="ECO:0007669"/>
    <property type="project" value="UniProtKB-SubCell"/>
</dbReference>
<dbReference type="InterPro" id="IPR005311">
    <property type="entry name" value="PBP_dimer"/>
</dbReference>
<evidence type="ECO:0000256" key="11">
    <source>
        <dbReference type="ARBA" id="ARBA00022989"/>
    </source>
</evidence>
<dbReference type="AlphaFoldDB" id="A0A1T4PPV8"/>
<keyword evidence="9" id="KW-0133">Cell shape</keyword>
<dbReference type="InterPro" id="IPR036138">
    <property type="entry name" value="PBP_dimer_sf"/>
</dbReference>
<dbReference type="InterPro" id="IPR017790">
    <property type="entry name" value="Penicillin-binding_protein_2"/>
</dbReference>
<comment type="similarity">
    <text evidence="3">Belongs to the transpeptidase family.</text>
</comment>
<dbReference type="GO" id="GO:0009002">
    <property type="term" value="F:serine-type D-Ala-D-Ala carboxypeptidase activity"/>
    <property type="evidence" value="ECO:0007669"/>
    <property type="project" value="InterPro"/>
</dbReference>
<dbReference type="Pfam" id="PF00905">
    <property type="entry name" value="Transpeptidase"/>
    <property type="match status" value="1"/>
</dbReference>
<proteinExistence type="inferred from homology"/>
<dbReference type="PANTHER" id="PTHR30627:SF2">
    <property type="entry name" value="PEPTIDOGLYCAN D,D-TRANSPEPTIDASE MRDA"/>
    <property type="match status" value="1"/>
</dbReference>
<accession>A0A1T4PPV8</accession>
<name>A0A1T4PPV8_9FIRM</name>
<feature type="coiled-coil region" evidence="14">
    <location>
        <begin position="240"/>
        <end position="267"/>
    </location>
</feature>
<evidence type="ECO:0000256" key="12">
    <source>
        <dbReference type="ARBA" id="ARBA00023136"/>
    </source>
</evidence>
<keyword evidence="10" id="KW-0573">Peptidoglycan synthesis</keyword>
<dbReference type="Gene3D" id="3.90.1310.10">
    <property type="entry name" value="Penicillin-binding protein 2a (Domain 2)"/>
    <property type="match status" value="1"/>
</dbReference>
<dbReference type="NCBIfam" id="TIGR03423">
    <property type="entry name" value="pbp2_mrdA"/>
    <property type="match status" value="1"/>
</dbReference>
<dbReference type="Gene3D" id="3.40.710.10">
    <property type="entry name" value="DD-peptidase/beta-lactamase superfamily"/>
    <property type="match status" value="1"/>
</dbReference>
<dbReference type="OrthoDB" id="9804124at2"/>
<dbReference type="SUPFAM" id="SSF56601">
    <property type="entry name" value="beta-lactamase/transpeptidase-like"/>
    <property type="match status" value="1"/>
</dbReference>
<dbReference type="Pfam" id="PF03717">
    <property type="entry name" value="PBP_dimer"/>
    <property type="match status" value="1"/>
</dbReference>
<dbReference type="GO" id="GO:0006508">
    <property type="term" value="P:proteolysis"/>
    <property type="evidence" value="ECO:0007669"/>
    <property type="project" value="UniProtKB-KW"/>
</dbReference>
<evidence type="ECO:0000256" key="4">
    <source>
        <dbReference type="ARBA" id="ARBA00022475"/>
    </source>
</evidence>
<feature type="domain" description="Penicillin-binding protein dimerisation" evidence="17">
    <location>
        <begin position="54"/>
        <end position="222"/>
    </location>
</feature>
<evidence type="ECO:0000256" key="3">
    <source>
        <dbReference type="ARBA" id="ARBA00007171"/>
    </source>
</evidence>
<dbReference type="PANTHER" id="PTHR30627">
    <property type="entry name" value="PEPTIDOGLYCAN D,D-TRANSPEPTIDASE"/>
    <property type="match status" value="1"/>
</dbReference>
<evidence type="ECO:0000256" key="5">
    <source>
        <dbReference type="ARBA" id="ARBA00022519"/>
    </source>
</evidence>
<dbReference type="RefSeq" id="WP_078810676.1">
    <property type="nucleotide sequence ID" value="NZ_FUWM01000020.1"/>
</dbReference>
<keyword evidence="8" id="KW-0378">Hydrolase</keyword>
<organism evidence="18 19">
    <name type="scientific">Selenihalanaerobacter shriftii</name>
    <dbReference type="NCBI Taxonomy" id="142842"/>
    <lineage>
        <taxon>Bacteria</taxon>
        <taxon>Bacillati</taxon>
        <taxon>Bacillota</taxon>
        <taxon>Clostridia</taxon>
        <taxon>Halanaerobiales</taxon>
        <taxon>Halobacteroidaceae</taxon>
        <taxon>Selenihalanaerobacter</taxon>
    </lineage>
</organism>
<reference evidence="19" key="1">
    <citation type="submission" date="2017-02" db="EMBL/GenBank/DDBJ databases">
        <authorList>
            <person name="Varghese N."/>
            <person name="Submissions S."/>
        </authorList>
    </citation>
    <scope>NUCLEOTIDE SEQUENCE [LARGE SCALE GENOMIC DNA]</scope>
    <source>
        <strain evidence="19">ATCC BAA-73</strain>
    </source>
</reference>
<feature type="domain" description="Penicillin-binding protein transpeptidase" evidence="16">
    <location>
        <begin position="276"/>
        <end position="604"/>
    </location>
</feature>
<keyword evidence="13" id="KW-0961">Cell wall biogenesis/degradation</keyword>
<keyword evidence="12 15" id="KW-0472">Membrane</keyword>
<dbReference type="STRING" id="142842.SAMN02745118_02233"/>
<gene>
    <name evidence="18" type="ORF">SAMN02745118_02233</name>
</gene>
<dbReference type="GO" id="GO:0009252">
    <property type="term" value="P:peptidoglycan biosynthetic process"/>
    <property type="evidence" value="ECO:0007669"/>
    <property type="project" value="UniProtKB-KW"/>
</dbReference>
<keyword evidence="14" id="KW-0175">Coiled coil</keyword>
<dbReference type="InterPro" id="IPR001460">
    <property type="entry name" value="PCN-bd_Tpept"/>
</dbReference>
<keyword evidence="4" id="KW-1003">Cell membrane</keyword>
<evidence type="ECO:0000313" key="18">
    <source>
        <dbReference type="EMBL" id="SJZ92918.1"/>
    </source>
</evidence>
<keyword evidence="19" id="KW-1185">Reference proteome</keyword>
<feature type="transmembrane region" description="Helical" evidence="15">
    <location>
        <begin position="12"/>
        <end position="31"/>
    </location>
</feature>
<dbReference type="Gene3D" id="3.30.1390.30">
    <property type="entry name" value="Penicillin-binding protein 2a, domain 3"/>
    <property type="match status" value="1"/>
</dbReference>
<evidence type="ECO:0000256" key="15">
    <source>
        <dbReference type="SAM" id="Phobius"/>
    </source>
</evidence>